<evidence type="ECO:0000256" key="4">
    <source>
        <dbReference type="ARBA" id="ARBA00023239"/>
    </source>
</evidence>
<evidence type="ECO:0000256" key="3">
    <source>
        <dbReference type="ARBA" id="ARBA00011989"/>
    </source>
</evidence>
<keyword evidence="7" id="KW-1185">Reference proteome</keyword>
<evidence type="ECO:0000313" key="7">
    <source>
        <dbReference type="Proteomes" id="UP000198981"/>
    </source>
</evidence>
<proteinExistence type="inferred from homology"/>
<dbReference type="EC" id="4.2.1.47" evidence="3"/>
<reference evidence="7" key="1">
    <citation type="submission" date="2016-10" db="EMBL/GenBank/DDBJ databases">
        <authorList>
            <person name="Varghese N."/>
            <person name="Submissions S."/>
        </authorList>
    </citation>
    <scope>NUCLEOTIDE SEQUENCE [LARGE SCALE GENOMIC DNA]</scope>
    <source>
        <strain evidence="7">DSM 45722</strain>
    </source>
</reference>
<evidence type="ECO:0000313" key="6">
    <source>
        <dbReference type="EMBL" id="SCX51793.1"/>
    </source>
</evidence>
<dbReference type="PANTHER" id="PTHR43715:SF1">
    <property type="entry name" value="GDP-MANNOSE 4,6 DEHYDRATASE"/>
    <property type="match status" value="1"/>
</dbReference>
<dbReference type="EMBL" id="FMUH01000004">
    <property type="protein sequence ID" value="SCX51793.1"/>
    <property type="molecule type" value="Genomic_DNA"/>
</dbReference>
<protein>
    <recommendedName>
        <fullName evidence="3">GDP-mannose 4,6-dehydratase</fullName>
        <ecNumber evidence="3">4.2.1.47</ecNumber>
    </recommendedName>
</protein>
<dbReference type="SUPFAM" id="SSF51735">
    <property type="entry name" value="NAD(P)-binding Rossmann-fold domains"/>
    <property type="match status" value="1"/>
</dbReference>
<gene>
    <name evidence="6" type="ORF">SAMN03159343_2632</name>
</gene>
<dbReference type="Gene3D" id="3.40.50.720">
    <property type="entry name" value="NAD(P)-binding Rossmann-like Domain"/>
    <property type="match status" value="1"/>
</dbReference>
<dbReference type="InterPro" id="IPR016040">
    <property type="entry name" value="NAD(P)-bd_dom"/>
</dbReference>
<accession>A0A1G4YEE8</accession>
<comment type="similarity">
    <text evidence="2">Belongs to the NAD(P)-dependent epimerase/dehydratase family. GDP-mannose 4,6-dehydratase subfamily.</text>
</comment>
<sequence length="319" mass="34095">MTAARALVTGATGQDGSYLVEQLLDEGTEVHAMVREGDGVALPEGVVRHVGDLTDGAGLEALVADVEPTEVFNLGGLSSVALSWAEPALTAQVTGVAVGHLLKGSWDLQERTGHPVRFVQASSAEVFGWAGPPQDERTPIAPVTPYGAAKAFAHHLVAVYRRRGLHASSCILFNHESPRRPEAFVTRKITAGVARIVAGQQDELSMGNLDARRDWGWAPDYVDAMVRALRHGTPGEYVVATGASHSVRDFVAAAFAAAGVDRWEHLVTLDPRFARPSDAPEQRGDPSRAAAELGWAPTVPFEELVARMVRHDLDLVRAG</sequence>
<dbReference type="GO" id="GO:0042351">
    <property type="term" value="P:'de novo' GDP-L-fucose biosynthetic process"/>
    <property type="evidence" value="ECO:0007669"/>
    <property type="project" value="TreeGrafter"/>
</dbReference>
<dbReference type="InterPro" id="IPR036291">
    <property type="entry name" value="NAD(P)-bd_dom_sf"/>
</dbReference>
<dbReference type="STRING" id="1960309.SAMN03159343_2632"/>
<dbReference type="InterPro" id="IPR006368">
    <property type="entry name" value="GDP_Man_deHydtase"/>
</dbReference>
<dbReference type="AlphaFoldDB" id="A0A1G4YEE8"/>
<dbReference type="RefSeq" id="WP_092805018.1">
    <property type="nucleotide sequence ID" value="NZ_FMUH01000004.1"/>
</dbReference>
<evidence type="ECO:0000256" key="1">
    <source>
        <dbReference type="ARBA" id="ARBA00001937"/>
    </source>
</evidence>
<keyword evidence="4" id="KW-0456">Lyase</keyword>
<comment type="cofactor">
    <cofactor evidence="1">
        <name>NADP(+)</name>
        <dbReference type="ChEBI" id="CHEBI:58349"/>
    </cofactor>
</comment>
<dbReference type="Proteomes" id="UP000198981">
    <property type="component" value="Unassembled WGS sequence"/>
</dbReference>
<dbReference type="Gene3D" id="3.90.25.10">
    <property type="entry name" value="UDP-galactose 4-epimerase, domain 1"/>
    <property type="match status" value="1"/>
</dbReference>
<feature type="domain" description="NAD(P)-binding" evidence="5">
    <location>
        <begin position="7"/>
        <end position="308"/>
    </location>
</feature>
<dbReference type="OrthoDB" id="9779041at2"/>
<organism evidence="6 7">
    <name type="scientific">Klenkia marina</name>
    <dbReference type="NCBI Taxonomy" id="1960309"/>
    <lineage>
        <taxon>Bacteria</taxon>
        <taxon>Bacillati</taxon>
        <taxon>Actinomycetota</taxon>
        <taxon>Actinomycetes</taxon>
        <taxon>Geodermatophilales</taxon>
        <taxon>Geodermatophilaceae</taxon>
        <taxon>Klenkia</taxon>
    </lineage>
</organism>
<name>A0A1G4YEE8_9ACTN</name>
<evidence type="ECO:0000256" key="2">
    <source>
        <dbReference type="ARBA" id="ARBA00009263"/>
    </source>
</evidence>
<dbReference type="GO" id="GO:0008446">
    <property type="term" value="F:GDP-mannose 4,6-dehydratase activity"/>
    <property type="evidence" value="ECO:0007669"/>
    <property type="project" value="UniProtKB-EC"/>
</dbReference>
<dbReference type="PANTHER" id="PTHR43715">
    <property type="entry name" value="GDP-MANNOSE 4,6-DEHYDRATASE"/>
    <property type="match status" value="1"/>
</dbReference>
<evidence type="ECO:0000259" key="5">
    <source>
        <dbReference type="Pfam" id="PF16363"/>
    </source>
</evidence>
<dbReference type="Pfam" id="PF16363">
    <property type="entry name" value="GDP_Man_Dehyd"/>
    <property type="match status" value="1"/>
</dbReference>
<dbReference type="CDD" id="cd05260">
    <property type="entry name" value="GDP_MD_SDR_e"/>
    <property type="match status" value="1"/>
</dbReference>